<dbReference type="PROSITE" id="PS50977">
    <property type="entry name" value="HTH_TETR_2"/>
    <property type="match status" value="1"/>
</dbReference>
<feature type="DNA-binding region" description="H-T-H motif" evidence="2">
    <location>
        <begin position="35"/>
        <end position="54"/>
    </location>
</feature>
<dbReference type="SUPFAM" id="SSF46689">
    <property type="entry name" value="Homeodomain-like"/>
    <property type="match status" value="1"/>
</dbReference>
<dbReference type="GO" id="GO:0000976">
    <property type="term" value="F:transcription cis-regulatory region binding"/>
    <property type="evidence" value="ECO:0007669"/>
    <property type="project" value="TreeGrafter"/>
</dbReference>
<evidence type="ECO:0000256" key="1">
    <source>
        <dbReference type="ARBA" id="ARBA00023125"/>
    </source>
</evidence>
<reference evidence="4 5" key="1">
    <citation type="submission" date="2019-10" db="EMBL/GenBank/DDBJ databases">
        <title>Nocardia macrotermitis sp. nov. and Nocardia aurantia sp. nov., isolated from the gut of fungus growing-termite Macrotermes natalensis.</title>
        <authorList>
            <person name="Benndorf R."/>
            <person name="Schwitalla J."/>
            <person name="Martin K."/>
            <person name="De Beer W."/>
            <person name="Kaster A.-K."/>
            <person name="Vollmers J."/>
            <person name="Poulsen M."/>
            <person name="Beemelmanns C."/>
        </authorList>
    </citation>
    <scope>NUCLEOTIDE SEQUENCE [LARGE SCALE GENOMIC DNA]</scope>
    <source>
        <strain evidence="4 5">RB56</strain>
    </source>
</reference>
<dbReference type="AlphaFoldDB" id="A0A7K0DR69"/>
<dbReference type="InterPro" id="IPR001647">
    <property type="entry name" value="HTH_TetR"/>
</dbReference>
<dbReference type="GO" id="GO:0003700">
    <property type="term" value="F:DNA-binding transcription factor activity"/>
    <property type="evidence" value="ECO:0007669"/>
    <property type="project" value="TreeGrafter"/>
</dbReference>
<evidence type="ECO:0000256" key="2">
    <source>
        <dbReference type="PROSITE-ProRule" id="PRU00335"/>
    </source>
</evidence>
<evidence type="ECO:0000313" key="4">
    <source>
        <dbReference type="EMBL" id="MQY27862.1"/>
    </source>
</evidence>
<proteinExistence type="predicted"/>
<evidence type="ECO:0000259" key="3">
    <source>
        <dbReference type="PROSITE" id="PS50977"/>
    </source>
</evidence>
<feature type="domain" description="HTH tetR-type" evidence="3">
    <location>
        <begin position="12"/>
        <end position="72"/>
    </location>
</feature>
<dbReference type="InterPro" id="IPR050109">
    <property type="entry name" value="HTH-type_TetR-like_transc_reg"/>
</dbReference>
<dbReference type="InterPro" id="IPR009057">
    <property type="entry name" value="Homeodomain-like_sf"/>
</dbReference>
<accession>A0A7K0DR69</accession>
<dbReference type="Proteomes" id="UP000431401">
    <property type="component" value="Unassembled WGS sequence"/>
</dbReference>
<dbReference type="Gene3D" id="1.10.357.10">
    <property type="entry name" value="Tetracycline Repressor, domain 2"/>
    <property type="match status" value="1"/>
</dbReference>
<keyword evidence="5" id="KW-1185">Reference proteome</keyword>
<dbReference type="Pfam" id="PF00440">
    <property type="entry name" value="TetR_N"/>
    <property type="match status" value="1"/>
</dbReference>
<dbReference type="OrthoDB" id="3186364at2"/>
<sequence>MTTAARPSAWDNDSRQRFLDAAVALFVRHSFAGTSLQMVADELGVTKAAVYYHFRTRDQLLVAVMEPMLTRLREVIRAAEQQRTPRARAESMLAGYAALVAASRSTSSVLTTDPSVIRVLRHHPEWSEVIARPPVLLAGPDPGPLGGVHATTVLTGLAGAASGAPADLDDDTLATALLHTGRRILGLRAPRRHSA</sequence>
<comment type="caution">
    <text evidence="4">The sequence shown here is derived from an EMBL/GenBank/DDBJ whole genome shotgun (WGS) entry which is preliminary data.</text>
</comment>
<gene>
    <name evidence="4" type="ORF">NRB56_34450</name>
</gene>
<dbReference type="PRINTS" id="PR00455">
    <property type="entry name" value="HTHTETR"/>
</dbReference>
<dbReference type="RefSeq" id="WP_153343373.1">
    <property type="nucleotide sequence ID" value="NZ_WEGI01000007.1"/>
</dbReference>
<dbReference type="PANTHER" id="PTHR30055:SF226">
    <property type="entry name" value="HTH-TYPE TRANSCRIPTIONAL REGULATOR PKSA"/>
    <property type="match status" value="1"/>
</dbReference>
<organism evidence="4 5">
    <name type="scientific">Nocardia aurantia</name>
    <dbReference type="NCBI Taxonomy" id="2585199"/>
    <lineage>
        <taxon>Bacteria</taxon>
        <taxon>Bacillati</taxon>
        <taxon>Actinomycetota</taxon>
        <taxon>Actinomycetes</taxon>
        <taxon>Mycobacteriales</taxon>
        <taxon>Nocardiaceae</taxon>
        <taxon>Nocardia</taxon>
    </lineage>
</organism>
<dbReference type="PANTHER" id="PTHR30055">
    <property type="entry name" value="HTH-TYPE TRANSCRIPTIONAL REGULATOR RUTR"/>
    <property type="match status" value="1"/>
</dbReference>
<name>A0A7K0DR69_9NOCA</name>
<protein>
    <recommendedName>
        <fullName evidence="3">HTH tetR-type domain-containing protein</fullName>
    </recommendedName>
</protein>
<evidence type="ECO:0000313" key="5">
    <source>
        <dbReference type="Proteomes" id="UP000431401"/>
    </source>
</evidence>
<keyword evidence="1 2" id="KW-0238">DNA-binding</keyword>
<dbReference type="EMBL" id="WEGI01000007">
    <property type="protein sequence ID" value="MQY27862.1"/>
    <property type="molecule type" value="Genomic_DNA"/>
</dbReference>